<dbReference type="Proteomes" id="UP000290218">
    <property type="component" value="Unassembled WGS sequence"/>
</dbReference>
<accession>A0A4V1M6Q3</accession>
<organism evidence="3 4">
    <name type="scientific">Oleiharenicola lentus</name>
    <dbReference type="NCBI Taxonomy" id="2508720"/>
    <lineage>
        <taxon>Bacteria</taxon>
        <taxon>Pseudomonadati</taxon>
        <taxon>Verrucomicrobiota</taxon>
        <taxon>Opitutia</taxon>
        <taxon>Opitutales</taxon>
        <taxon>Opitutaceae</taxon>
        <taxon>Oleiharenicola</taxon>
    </lineage>
</organism>
<evidence type="ECO:0000313" key="3">
    <source>
        <dbReference type="EMBL" id="RXK56199.1"/>
    </source>
</evidence>
<dbReference type="PANTHER" id="PTHR34473">
    <property type="entry name" value="UPF0699 TRANSMEMBRANE PROTEIN YDBS"/>
    <property type="match status" value="1"/>
</dbReference>
<name>A0A4V1M6Q3_9BACT</name>
<keyword evidence="4" id="KW-1185">Reference proteome</keyword>
<feature type="domain" description="YdbS-like PH" evidence="2">
    <location>
        <begin position="46"/>
        <end position="124"/>
    </location>
</feature>
<sequence>MTDPVLDRQIQAIERPDKSLFKYYLLSCLSFPPLLVFAGPYLYFRYHTMRYKFTDDGISMSWGILFRKEIIVNYARIQDIHLKSNIVERWLGLARILVQTASGSSSAEMTIEGIKEFEALRDFLYSRMRGVKDHPAAAPATHTVANSDEVVAALREAAAELRALREQLARRA</sequence>
<evidence type="ECO:0000313" key="4">
    <source>
        <dbReference type="Proteomes" id="UP000290218"/>
    </source>
</evidence>
<protein>
    <submittedName>
        <fullName evidence="3">PH domain-containing protein</fullName>
    </submittedName>
</protein>
<proteinExistence type="predicted"/>
<dbReference type="Pfam" id="PF03703">
    <property type="entry name" value="bPH_2"/>
    <property type="match status" value="1"/>
</dbReference>
<comment type="caution">
    <text evidence="3">The sequence shown here is derived from an EMBL/GenBank/DDBJ whole genome shotgun (WGS) entry which is preliminary data.</text>
</comment>
<reference evidence="3 4" key="1">
    <citation type="submission" date="2019-01" db="EMBL/GenBank/DDBJ databases">
        <title>Lacunisphaera sp. strain TWA-58.</title>
        <authorList>
            <person name="Chen W.-M."/>
        </authorList>
    </citation>
    <scope>NUCLEOTIDE SEQUENCE [LARGE SCALE GENOMIC DNA]</scope>
    <source>
        <strain evidence="3 4">TWA-58</strain>
    </source>
</reference>
<dbReference type="AlphaFoldDB" id="A0A4V1M6Q3"/>
<dbReference type="EMBL" id="SDHX01000001">
    <property type="protein sequence ID" value="RXK56199.1"/>
    <property type="molecule type" value="Genomic_DNA"/>
</dbReference>
<evidence type="ECO:0000259" key="2">
    <source>
        <dbReference type="Pfam" id="PF03703"/>
    </source>
</evidence>
<dbReference type="InterPro" id="IPR005182">
    <property type="entry name" value="YdbS-like_PH"/>
</dbReference>
<evidence type="ECO:0000256" key="1">
    <source>
        <dbReference type="SAM" id="Phobius"/>
    </source>
</evidence>
<keyword evidence="1" id="KW-1133">Transmembrane helix</keyword>
<feature type="transmembrane region" description="Helical" evidence="1">
    <location>
        <begin position="23"/>
        <end position="44"/>
    </location>
</feature>
<keyword evidence="1" id="KW-0472">Membrane</keyword>
<gene>
    <name evidence="3" type="ORF">ESB00_10095</name>
</gene>
<keyword evidence="1" id="KW-0812">Transmembrane</keyword>
<dbReference type="OrthoDB" id="5382945at2"/>
<dbReference type="PANTHER" id="PTHR34473:SF3">
    <property type="entry name" value="TRANSMEMBRANE PROTEIN-RELATED"/>
    <property type="match status" value="1"/>
</dbReference>
<dbReference type="RefSeq" id="WP_129047565.1">
    <property type="nucleotide sequence ID" value="NZ_SDHX01000001.1"/>
</dbReference>